<feature type="repeat" description="ANK" evidence="3">
    <location>
        <begin position="1"/>
        <end position="30"/>
    </location>
</feature>
<dbReference type="InterPro" id="IPR002110">
    <property type="entry name" value="Ankyrin_rpt"/>
</dbReference>
<evidence type="ECO:0000313" key="6">
    <source>
        <dbReference type="Proteomes" id="UP001497623"/>
    </source>
</evidence>
<dbReference type="Gene3D" id="1.25.40.20">
    <property type="entry name" value="Ankyrin repeat-containing domain"/>
    <property type="match status" value="1"/>
</dbReference>
<evidence type="ECO:0000256" key="2">
    <source>
        <dbReference type="ARBA" id="ARBA00023043"/>
    </source>
</evidence>
<accession>A0AAV2R0G2</accession>
<dbReference type="SMART" id="SM00248">
    <property type="entry name" value="ANK"/>
    <property type="match status" value="3"/>
</dbReference>
<evidence type="ECO:0000256" key="1">
    <source>
        <dbReference type="ARBA" id="ARBA00022737"/>
    </source>
</evidence>
<dbReference type="Proteomes" id="UP001497623">
    <property type="component" value="Unassembled WGS sequence"/>
</dbReference>
<keyword evidence="6" id="KW-1185">Reference proteome</keyword>
<dbReference type="SUPFAM" id="SSF48403">
    <property type="entry name" value="Ankyrin repeat"/>
    <property type="match status" value="1"/>
</dbReference>
<feature type="repeat" description="ANK" evidence="3">
    <location>
        <begin position="31"/>
        <end position="63"/>
    </location>
</feature>
<dbReference type="PANTHER" id="PTHR24171">
    <property type="entry name" value="ANKYRIN REPEAT DOMAIN-CONTAINING PROTEIN 39-RELATED"/>
    <property type="match status" value="1"/>
</dbReference>
<dbReference type="EMBL" id="CAXKWB010012275">
    <property type="protein sequence ID" value="CAL4104014.1"/>
    <property type="molecule type" value="Genomic_DNA"/>
</dbReference>
<name>A0AAV2R0G2_MEGNR</name>
<reference evidence="5 6" key="1">
    <citation type="submission" date="2024-05" db="EMBL/GenBank/DDBJ databases">
        <authorList>
            <person name="Wallberg A."/>
        </authorList>
    </citation>
    <scope>NUCLEOTIDE SEQUENCE [LARGE SCALE GENOMIC DNA]</scope>
</reference>
<dbReference type="Pfam" id="PF12796">
    <property type="entry name" value="Ank_2"/>
    <property type="match status" value="1"/>
</dbReference>
<evidence type="ECO:0000256" key="4">
    <source>
        <dbReference type="SAM" id="MobiDB-lite"/>
    </source>
</evidence>
<proteinExistence type="predicted"/>
<comment type="caution">
    <text evidence="5">The sequence shown here is derived from an EMBL/GenBank/DDBJ whole genome shotgun (WGS) entry which is preliminary data.</text>
</comment>
<gene>
    <name evidence="5" type="ORF">MNOR_LOCUS17695</name>
</gene>
<evidence type="ECO:0000313" key="5">
    <source>
        <dbReference type="EMBL" id="CAL4104014.1"/>
    </source>
</evidence>
<keyword evidence="1" id="KW-0677">Repeat</keyword>
<evidence type="ECO:0000256" key="3">
    <source>
        <dbReference type="PROSITE-ProRule" id="PRU00023"/>
    </source>
</evidence>
<feature type="non-terminal residue" evidence="5">
    <location>
        <position position="1"/>
    </location>
</feature>
<keyword evidence="2 3" id="KW-0040">ANK repeat</keyword>
<dbReference type="PROSITE" id="PS50297">
    <property type="entry name" value="ANK_REP_REGION"/>
    <property type="match status" value="2"/>
</dbReference>
<organism evidence="5 6">
    <name type="scientific">Meganyctiphanes norvegica</name>
    <name type="common">Northern krill</name>
    <name type="synonym">Thysanopoda norvegica</name>
    <dbReference type="NCBI Taxonomy" id="48144"/>
    <lineage>
        <taxon>Eukaryota</taxon>
        <taxon>Metazoa</taxon>
        <taxon>Ecdysozoa</taxon>
        <taxon>Arthropoda</taxon>
        <taxon>Crustacea</taxon>
        <taxon>Multicrustacea</taxon>
        <taxon>Malacostraca</taxon>
        <taxon>Eumalacostraca</taxon>
        <taxon>Eucarida</taxon>
        <taxon>Euphausiacea</taxon>
        <taxon>Euphausiidae</taxon>
        <taxon>Meganyctiphanes</taxon>
    </lineage>
</organism>
<dbReference type="AlphaFoldDB" id="A0AAV2R0G2"/>
<sequence length="148" mass="15710">TPLNRACFEGHLPIVQELMRASANPDTPNNDSETPLYVASVEGHPSIVQELLKADANKDIPNKFGKRPLDVARKNAHKAVVDNLLAAPAVAKPVTDVMTAAVDPIISDVAPSTSAADPIAELNPDSEVDQKDSTEPEEQALLEDGPKS</sequence>
<protein>
    <submittedName>
        <fullName evidence="5">Uncharacterized protein</fullName>
    </submittedName>
</protein>
<feature type="region of interest" description="Disordered" evidence="4">
    <location>
        <begin position="107"/>
        <end position="148"/>
    </location>
</feature>
<dbReference type="InterPro" id="IPR036770">
    <property type="entry name" value="Ankyrin_rpt-contain_sf"/>
</dbReference>
<dbReference type="PROSITE" id="PS50088">
    <property type="entry name" value="ANK_REPEAT"/>
    <property type="match status" value="2"/>
</dbReference>